<evidence type="ECO:0000256" key="4">
    <source>
        <dbReference type="ARBA" id="ARBA00022982"/>
    </source>
</evidence>
<dbReference type="SUPFAM" id="SSF46626">
    <property type="entry name" value="Cytochrome c"/>
    <property type="match status" value="1"/>
</dbReference>
<dbReference type="PANTHER" id="PTHR37823:SF1">
    <property type="entry name" value="CYTOCHROME C-553-LIKE"/>
    <property type="match status" value="1"/>
</dbReference>
<dbReference type="InterPro" id="IPR009056">
    <property type="entry name" value="Cyt_c-like_dom"/>
</dbReference>
<feature type="signal peptide" evidence="7">
    <location>
        <begin position="1"/>
        <end position="21"/>
    </location>
</feature>
<dbReference type="OrthoDB" id="5728201at2"/>
<dbReference type="Pfam" id="PF00034">
    <property type="entry name" value="Cytochrom_C"/>
    <property type="match status" value="1"/>
</dbReference>
<evidence type="ECO:0000256" key="6">
    <source>
        <dbReference type="PROSITE-ProRule" id="PRU00433"/>
    </source>
</evidence>
<evidence type="ECO:0000256" key="5">
    <source>
        <dbReference type="ARBA" id="ARBA00023004"/>
    </source>
</evidence>
<dbReference type="InterPro" id="IPR036909">
    <property type="entry name" value="Cyt_c-like_dom_sf"/>
</dbReference>
<feature type="chain" id="PRO_5018662900" evidence="7">
    <location>
        <begin position="22"/>
        <end position="272"/>
    </location>
</feature>
<evidence type="ECO:0000259" key="8">
    <source>
        <dbReference type="PROSITE" id="PS51007"/>
    </source>
</evidence>
<gene>
    <name evidence="9" type="ORF">EKH80_21930</name>
</gene>
<sequence length="272" mass="29957">MSTLLRCLALLALGCTLPLYAADLRIDVGPQARVWTTQQLLNLPDARSVMIQADVAFHRTMSYRAVPLRALLPGLTRGIRLKFVANDGFSVDLAADTILNQAGAQAWLAIEDPQQPWPTLPGNKGDAGPFYVVWTNPSAAQVSSEQWPYQLARIERVQDVTTRFPATAPAASVPADSLVSHGYVVFQHTCFACHTLNGEGDARMGPDLNLPHNPTEYLSTDMLRAFIRDPQSLRRWPEGRMTGFPTQASLSDADLDAVLAYLKYMAQHKVDK</sequence>
<accession>A0A3S0PIR3</accession>
<keyword evidence="1" id="KW-0813">Transport</keyword>
<comment type="caution">
    <text evidence="9">The sequence shown here is derived from an EMBL/GenBank/DDBJ whole genome shotgun (WGS) entry which is preliminary data.</text>
</comment>
<dbReference type="PROSITE" id="PS51007">
    <property type="entry name" value="CYTC"/>
    <property type="match status" value="1"/>
</dbReference>
<evidence type="ECO:0000256" key="7">
    <source>
        <dbReference type="SAM" id="SignalP"/>
    </source>
</evidence>
<dbReference type="GO" id="GO:0009055">
    <property type="term" value="F:electron transfer activity"/>
    <property type="evidence" value="ECO:0007669"/>
    <property type="project" value="InterPro"/>
</dbReference>
<keyword evidence="5 6" id="KW-0408">Iron</keyword>
<keyword evidence="7" id="KW-0732">Signal</keyword>
<dbReference type="PANTHER" id="PTHR37823">
    <property type="entry name" value="CYTOCHROME C-553-LIKE"/>
    <property type="match status" value="1"/>
</dbReference>
<evidence type="ECO:0000256" key="3">
    <source>
        <dbReference type="ARBA" id="ARBA00022723"/>
    </source>
</evidence>
<dbReference type="EMBL" id="RYYV01000030">
    <property type="protein sequence ID" value="RUL69591.1"/>
    <property type="molecule type" value="Genomic_DNA"/>
</dbReference>
<dbReference type="GO" id="GO:0020037">
    <property type="term" value="F:heme binding"/>
    <property type="evidence" value="ECO:0007669"/>
    <property type="project" value="InterPro"/>
</dbReference>
<feature type="domain" description="Cytochrome c" evidence="8">
    <location>
        <begin position="177"/>
        <end position="266"/>
    </location>
</feature>
<dbReference type="GO" id="GO:0046872">
    <property type="term" value="F:metal ion binding"/>
    <property type="evidence" value="ECO:0007669"/>
    <property type="project" value="UniProtKB-KW"/>
</dbReference>
<protein>
    <submittedName>
        <fullName evidence="9">Cytochrome c</fullName>
    </submittedName>
</protein>
<evidence type="ECO:0000313" key="10">
    <source>
        <dbReference type="Proteomes" id="UP000274358"/>
    </source>
</evidence>
<dbReference type="RefSeq" id="WP_126686938.1">
    <property type="nucleotide sequence ID" value="NZ_RYYV01000030.1"/>
</dbReference>
<keyword evidence="4" id="KW-0249">Electron transport</keyword>
<dbReference type="AlphaFoldDB" id="A0A3S0PIR3"/>
<reference evidence="9 10" key="1">
    <citation type="submission" date="2018-12" db="EMBL/GenBank/DDBJ databases">
        <title>Dyella dinghuensis sp. nov. DHOA06 and Dyella choica sp. nov. 4M-K27, isolated from forest soil.</title>
        <authorList>
            <person name="Qiu L.-H."/>
            <person name="Gao Z.-H."/>
        </authorList>
    </citation>
    <scope>NUCLEOTIDE SEQUENCE [LARGE SCALE GENOMIC DNA]</scope>
    <source>
        <strain evidence="9 10">4M-K27</strain>
    </source>
</reference>
<dbReference type="InterPro" id="IPR051811">
    <property type="entry name" value="Cytochrome_c550/c551-like"/>
</dbReference>
<keyword evidence="2 6" id="KW-0349">Heme</keyword>
<organism evidence="9 10">
    <name type="scientific">Dyella choica</name>
    <dbReference type="NCBI Taxonomy" id="1927959"/>
    <lineage>
        <taxon>Bacteria</taxon>
        <taxon>Pseudomonadati</taxon>
        <taxon>Pseudomonadota</taxon>
        <taxon>Gammaproteobacteria</taxon>
        <taxon>Lysobacterales</taxon>
        <taxon>Rhodanobacteraceae</taxon>
        <taxon>Dyella</taxon>
    </lineage>
</organism>
<dbReference type="Proteomes" id="UP000274358">
    <property type="component" value="Unassembled WGS sequence"/>
</dbReference>
<keyword evidence="3 6" id="KW-0479">Metal-binding</keyword>
<evidence type="ECO:0000256" key="1">
    <source>
        <dbReference type="ARBA" id="ARBA00022448"/>
    </source>
</evidence>
<name>A0A3S0PIR3_9GAMM</name>
<dbReference type="Gene3D" id="1.10.760.10">
    <property type="entry name" value="Cytochrome c-like domain"/>
    <property type="match status" value="1"/>
</dbReference>
<proteinExistence type="predicted"/>
<evidence type="ECO:0000256" key="2">
    <source>
        <dbReference type="ARBA" id="ARBA00022617"/>
    </source>
</evidence>
<evidence type="ECO:0000313" key="9">
    <source>
        <dbReference type="EMBL" id="RUL69591.1"/>
    </source>
</evidence>
<keyword evidence="10" id="KW-1185">Reference proteome</keyword>